<feature type="signal peptide" evidence="2">
    <location>
        <begin position="1"/>
        <end position="25"/>
    </location>
</feature>
<feature type="domain" description="TPM" evidence="3">
    <location>
        <begin position="36"/>
        <end position="158"/>
    </location>
</feature>
<comment type="caution">
    <text evidence="4">The sequence shown here is derived from an EMBL/GenBank/DDBJ whole genome shotgun (WGS) entry which is preliminary data.</text>
</comment>
<dbReference type="Pfam" id="PF04536">
    <property type="entry name" value="TPM_phosphatase"/>
    <property type="match status" value="1"/>
</dbReference>
<reference evidence="4 5" key="1">
    <citation type="submission" date="2018-12" db="EMBL/GenBank/DDBJ databases">
        <title>Croceicoccus ponticola sp. nov., a lipolytic bacterium isolated from seawater.</title>
        <authorList>
            <person name="Yoon J.-H."/>
        </authorList>
    </citation>
    <scope>NUCLEOTIDE SEQUENCE [LARGE SCALE GENOMIC DNA]</scope>
    <source>
        <strain evidence="4 5">GM-16</strain>
    </source>
</reference>
<name>A0A437GYE0_9SPHN</name>
<dbReference type="OrthoDB" id="9810918at2"/>
<dbReference type="PANTHER" id="PTHR30373:SF2">
    <property type="entry name" value="UPF0603 PROTEIN YGCG"/>
    <property type="match status" value="1"/>
</dbReference>
<protein>
    <submittedName>
        <fullName evidence="4">TPM domain-containing protein</fullName>
    </submittedName>
</protein>
<evidence type="ECO:0000313" key="5">
    <source>
        <dbReference type="Proteomes" id="UP000283003"/>
    </source>
</evidence>
<keyword evidence="1" id="KW-1133">Transmembrane helix</keyword>
<evidence type="ECO:0000313" key="4">
    <source>
        <dbReference type="EMBL" id="RVQ67191.1"/>
    </source>
</evidence>
<evidence type="ECO:0000259" key="3">
    <source>
        <dbReference type="Pfam" id="PF04536"/>
    </source>
</evidence>
<feature type="chain" id="PRO_5019290249" evidence="2">
    <location>
        <begin position="26"/>
        <end position="275"/>
    </location>
</feature>
<dbReference type="AlphaFoldDB" id="A0A437GYE0"/>
<dbReference type="EMBL" id="RXOL01000003">
    <property type="protein sequence ID" value="RVQ67191.1"/>
    <property type="molecule type" value="Genomic_DNA"/>
</dbReference>
<dbReference type="Gene3D" id="3.10.310.50">
    <property type="match status" value="1"/>
</dbReference>
<dbReference type="PANTHER" id="PTHR30373">
    <property type="entry name" value="UPF0603 PROTEIN YGCG"/>
    <property type="match status" value="1"/>
</dbReference>
<gene>
    <name evidence="4" type="ORF">EKN06_08120</name>
</gene>
<evidence type="ECO:0000256" key="1">
    <source>
        <dbReference type="SAM" id="Phobius"/>
    </source>
</evidence>
<organism evidence="4 5">
    <name type="scientific">Croceicoccus ponticola</name>
    <dbReference type="NCBI Taxonomy" id="2217664"/>
    <lineage>
        <taxon>Bacteria</taxon>
        <taxon>Pseudomonadati</taxon>
        <taxon>Pseudomonadota</taxon>
        <taxon>Alphaproteobacteria</taxon>
        <taxon>Sphingomonadales</taxon>
        <taxon>Erythrobacteraceae</taxon>
        <taxon>Croceicoccus</taxon>
    </lineage>
</organism>
<keyword evidence="1" id="KW-0812">Transmembrane</keyword>
<sequence>MVRILIRFLALCALLAGVLSAPAFAAYPAPPEGPILDAAGIIPDADEAAMDARLREYNERTGRAVVVATVNGLDGETIEMYAANMFEEWGIGGAKSDQGLLLLVAPNERKVRIEVGYGLTPIFPDVLAGRVVRNQILPAFKAGDYAGGINAGLDEVIAQLDRTPADAKAVAEAAAAAEKAEAEQGSPSFAGIGFWIVLIVVFMILFGRGGGGRRYQRGGGGINPWVVMWGASELARHAGGRGSGGFSGGGGGFGGGGFGGFGGGMSGGGGASGSW</sequence>
<evidence type="ECO:0000256" key="2">
    <source>
        <dbReference type="SAM" id="SignalP"/>
    </source>
</evidence>
<dbReference type="Proteomes" id="UP000283003">
    <property type="component" value="Unassembled WGS sequence"/>
</dbReference>
<keyword evidence="1" id="KW-0472">Membrane</keyword>
<proteinExistence type="predicted"/>
<feature type="transmembrane region" description="Helical" evidence="1">
    <location>
        <begin position="189"/>
        <end position="207"/>
    </location>
</feature>
<dbReference type="InterPro" id="IPR007621">
    <property type="entry name" value="TPM_dom"/>
</dbReference>
<accession>A0A437GYE0</accession>
<keyword evidence="5" id="KW-1185">Reference proteome</keyword>
<keyword evidence="2" id="KW-0732">Signal</keyword>